<dbReference type="InterPro" id="IPR042099">
    <property type="entry name" value="ANL_N_sf"/>
</dbReference>
<dbReference type="Gene3D" id="3.30.300.30">
    <property type="match status" value="1"/>
</dbReference>
<dbReference type="PANTHER" id="PTHR24095">
    <property type="entry name" value="ACETYL-COENZYME A SYNTHETASE"/>
    <property type="match status" value="1"/>
</dbReference>
<dbReference type="GO" id="GO:0006085">
    <property type="term" value="P:acetyl-CoA biosynthetic process"/>
    <property type="evidence" value="ECO:0007669"/>
    <property type="project" value="TreeGrafter"/>
</dbReference>
<feature type="region of interest" description="Disordered" evidence="1">
    <location>
        <begin position="1"/>
        <end position="20"/>
    </location>
</feature>
<accession>A0A0B7NES7</accession>
<dbReference type="OrthoDB" id="1706066at2759"/>
<feature type="compositionally biased region" description="Basic and acidic residues" evidence="1">
    <location>
        <begin position="7"/>
        <end position="16"/>
    </location>
</feature>
<sequence>MEQYRSMWKESVEEPNKPSSNNACYNTVDCHAPKNPNKIAIIREGDEPADVRHIIYGKLLRDVCRINPLPGCTPTKAGPATHPFFGIQPVLLDPASDTKIDKADETGVLAIKSPWPPTARSIYQNHSRFIDTYVKGLSWQLFHRLKPHANVSDGLDRDLVLTVRKIIGPFATPKRIHIVREHPKTCSSEIVRRILRKIINGEHNQLGDTSTLADLSVFPSIVS</sequence>
<keyword evidence="3" id="KW-1185">Reference proteome</keyword>
<evidence type="ECO:0000313" key="3">
    <source>
        <dbReference type="Proteomes" id="UP000054107"/>
    </source>
</evidence>
<dbReference type="Gene3D" id="3.40.50.12780">
    <property type="entry name" value="N-terminal domain of ligase-like"/>
    <property type="match status" value="2"/>
</dbReference>
<dbReference type="AlphaFoldDB" id="A0A0B7NES7"/>
<dbReference type="PANTHER" id="PTHR24095:SF14">
    <property type="entry name" value="ACETYL-COENZYME A SYNTHETASE 1"/>
    <property type="match status" value="1"/>
</dbReference>
<proteinExistence type="predicted"/>
<dbReference type="InterPro" id="IPR045851">
    <property type="entry name" value="AMP-bd_C_sf"/>
</dbReference>
<dbReference type="SUPFAM" id="SSF56801">
    <property type="entry name" value="Acetyl-CoA synthetase-like"/>
    <property type="match status" value="1"/>
</dbReference>
<dbReference type="GO" id="GO:0003987">
    <property type="term" value="F:acetate-CoA ligase activity"/>
    <property type="evidence" value="ECO:0007669"/>
    <property type="project" value="TreeGrafter"/>
</dbReference>
<dbReference type="GO" id="GO:0005829">
    <property type="term" value="C:cytosol"/>
    <property type="evidence" value="ECO:0007669"/>
    <property type="project" value="TreeGrafter"/>
</dbReference>
<dbReference type="Proteomes" id="UP000054107">
    <property type="component" value="Unassembled WGS sequence"/>
</dbReference>
<protein>
    <submittedName>
        <fullName evidence="2">Uncharacterized protein</fullName>
    </submittedName>
</protein>
<organism evidence="2 3">
    <name type="scientific">Parasitella parasitica</name>
    <dbReference type="NCBI Taxonomy" id="35722"/>
    <lineage>
        <taxon>Eukaryota</taxon>
        <taxon>Fungi</taxon>
        <taxon>Fungi incertae sedis</taxon>
        <taxon>Mucoromycota</taxon>
        <taxon>Mucoromycotina</taxon>
        <taxon>Mucoromycetes</taxon>
        <taxon>Mucorales</taxon>
        <taxon>Mucorineae</taxon>
        <taxon>Mucoraceae</taxon>
        <taxon>Parasitella</taxon>
    </lineage>
</organism>
<dbReference type="EMBL" id="LN732700">
    <property type="protein sequence ID" value="CEP15906.1"/>
    <property type="molecule type" value="Genomic_DNA"/>
</dbReference>
<reference evidence="2 3" key="1">
    <citation type="submission" date="2014-09" db="EMBL/GenBank/DDBJ databases">
        <authorList>
            <person name="Ellenberger Sabrina"/>
        </authorList>
    </citation>
    <scope>NUCLEOTIDE SEQUENCE [LARGE SCALE GENOMIC DNA]</scope>
    <source>
        <strain evidence="2 3">CBS 412.66</strain>
    </source>
</reference>
<dbReference type="STRING" id="35722.A0A0B7NES7"/>
<evidence type="ECO:0000256" key="1">
    <source>
        <dbReference type="SAM" id="MobiDB-lite"/>
    </source>
</evidence>
<evidence type="ECO:0000313" key="2">
    <source>
        <dbReference type="EMBL" id="CEP15906.1"/>
    </source>
</evidence>
<name>A0A0B7NES7_9FUNG</name>
<gene>
    <name evidence="2" type="primary">PARPA_10151.1 scaffold 39588</name>
</gene>